<accession>A0AAV8WPG6</accession>
<dbReference type="Proteomes" id="UP001162156">
    <property type="component" value="Unassembled WGS sequence"/>
</dbReference>
<keyword evidence="3" id="KW-1185">Reference proteome</keyword>
<feature type="domain" description="PiggyBac transposable element-derived protein" evidence="1">
    <location>
        <begin position="1"/>
        <end position="97"/>
    </location>
</feature>
<dbReference type="AlphaFoldDB" id="A0AAV8WPG6"/>
<dbReference type="Pfam" id="PF13843">
    <property type="entry name" value="DDE_Tnp_1_7"/>
    <property type="match status" value="1"/>
</dbReference>
<comment type="caution">
    <text evidence="2">The sequence shown here is derived from an EMBL/GenBank/DDBJ whole genome shotgun (WGS) entry which is preliminary data.</text>
</comment>
<evidence type="ECO:0000313" key="3">
    <source>
        <dbReference type="Proteomes" id="UP001162156"/>
    </source>
</evidence>
<gene>
    <name evidence="2" type="ORF">NQ314_019180</name>
</gene>
<proteinExistence type="predicted"/>
<dbReference type="PANTHER" id="PTHR47272:SF1">
    <property type="entry name" value="PIGGYBAC TRANSPOSABLE ELEMENT-DERIVED PROTEIN 3-LIKE"/>
    <property type="match status" value="1"/>
</dbReference>
<protein>
    <recommendedName>
        <fullName evidence="1">PiggyBac transposable element-derived protein domain-containing protein</fullName>
    </recommendedName>
</protein>
<evidence type="ECO:0000259" key="1">
    <source>
        <dbReference type="Pfam" id="PF13843"/>
    </source>
</evidence>
<reference evidence="2" key="1">
    <citation type="journal article" date="2023" name="Insect Mol. Biol.">
        <title>Genome sequencing provides insights into the evolution of gene families encoding plant cell wall-degrading enzymes in longhorned beetles.</title>
        <authorList>
            <person name="Shin N.R."/>
            <person name="Okamura Y."/>
            <person name="Kirsch R."/>
            <person name="Pauchet Y."/>
        </authorList>
    </citation>
    <scope>NUCLEOTIDE SEQUENCE</scope>
    <source>
        <strain evidence="2">RBIC_L_NR</strain>
    </source>
</reference>
<sequence>MPSFEDYWAINTRYGLIADVMPVKIFKKLRRLINYQDNNVDANGDRLFKIKPLLEEIRLNCIQIENEDLYYIDEMMILYKGTKAGSLRQYMPKKPKK</sequence>
<dbReference type="PANTHER" id="PTHR47272">
    <property type="entry name" value="DDE_TNP_1_7 DOMAIN-CONTAINING PROTEIN"/>
    <property type="match status" value="1"/>
</dbReference>
<dbReference type="EMBL" id="JANEYF010005422">
    <property type="protein sequence ID" value="KAJ8928233.1"/>
    <property type="molecule type" value="Genomic_DNA"/>
</dbReference>
<evidence type="ECO:0000313" key="2">
    <source>
        <dbReference type="EMBL" id="KAJ8928233.1"/>
    </source>
</evidence>
<dbReference type="InterPro" id="IPR029526">
    <property type="entry name" value="PGBD"/>
</dbReference>
<organism evidence="2 3">
    <name type="scientific">Rhamnusium bicolor</name>
    <dbReference type="NCBI Taxonomy" id="1586634"/>
    <lineage>
        <taxon>Eukaryota</taxon>
        <taxon>Metazoa</taxon>
        <taxon>Ecdysozoa</taxon>
        <taxon>Arthropoda</taxon>
        <taxon>Hexapoda</taxon>
        <taxon>Insecta</taxon>
        <taxon>Pterygota</taxon>
        <taxon>Neoptera</taxon>
        <taxon>Endopterygota</taxon>
        <taxon>Coleoptera</taxon>
        <taxon>Polyphaga</taxon>
        <taxon>Cucujiformia</taxon>
        <taxon>Chrysomeloidea</taxon>
        <taxon>Cerambycidae</taxon>
        <taxon>Lepturinae</taxon>
        <taxon>Rhagiini</taxon>
        <taxon>Rhamnusium</taxon>
    </lineage>
</organism>
<name>A0AAV8WPG6_9CUCU</name>